<dbReference type="GO" id="GO:0005886">
    <property type="term" value="C:plasma membrane"/>
    <property type="evidence" value="ECO:0007669"/>
    <property type="project" value="UniProtKB-SubCell"/>
</dbReference>
<comment type="caution">
    <text evidence="8">The sequence shown here is derived from an EMBL/GenBank/DDBJ whole genome shotgun (WGS) entry which is preliminary data.</text>
</comment>
<reference evidence="8 9" key="1">
    <citation type="submission" date="2019-04" db="EMBL/GenBank/DDBJ databases">
        <authorList>
            <person name="Feng G."/>
            <person name="Zhang J."/>
            <person name="Zhu H."/>
        </authorList>
    </citation>
    <scope>NUCLEOTIDE SEQUENCE [LARGE SCALE GENOMIC DNA]</scope>
    <source>
        <strain evidence="8 9">JCM 31653</strain>
    </source>
</reference>
<organism evidence="8 9">
    <name type="scientific">Hymenobacter aquaticus</name>
    <dbReference type="NCBI Taxonomy" id="1867101"/>
    <lineage>
        <taxon>Bacteria</taxon>
        <taxon>Pseudomonadati</taxon>
        <taxon>Bacteroidota</taxon>
        <taxon>Cytophagia</taxon>
        <taxon>Cytophagales</taxon>
        <taxon>Hymenobacteraceae</taxon>
        <taxon>Hymenobacter</taxon>
    </lineage>
</organism>
<dbReference type="Pfam" id="PF10035">
    <property type="entry name" value="DUF2179"/>
    <property type="match status" value="1"/>
</dbReference>
<evidence type="ECO:0000256" key="5">
    <source>
        <dbReference type="ARBA" id="ARBA00023136"/>
    </source>
</evidence>
<feature type="transmembrane region" description="Helical" evidence="6">
    <location>
        <begin position="180"/>
        <end position="206"/>
    </location>
</feature>
<dbReference type="Gene3D" id="3.30.70.120">
    <property type="match status" value="1"/>
</dbReference>
<comment type="subcellular location">
    <subcellularLocation>
        <location evidence="1">Cell membrane</location>
        <topology evidence="1">Multi-pass membrane protein</topology>
    </subcellularLocation>
</comment>
<feature type="transmembrane region" description="Helical" evidence="6">
    <location>
        <begin position="79"/>
        <end position="99"/>
    </location>
</feature>
<evidence type="ECO:0000313" key="8">
    <source>
        <dbReference type="EMBL" id="TGE25491.1"/>
    </source>
</evidence>
<evidence type="ECO:0000256" key="3">
    <source>
        <dbReference type="ARBA" id="ARBA00022692"/>
    </source>
</evidence>
<feature type="transmembrane region" description="Helical" evidence="6">
    <location>
        <begin position="40"/>
        <end position="59"/>
    </location>
</feature>
<evidence type="ECO:0000256" key="6">
    <source>
        <dbReference type="SAM" id="Phobius"/>
    </source>
</evidence>
<dbReference type="EMBL" id="SRLC01000001">
    <property type="protein sequence ID" value="TGE25491.1"/>
    <property type="molecule type" value="Genomic_DNA"/>
</dbReference>
<dbReference type="AlphaFoldDB" id="A0A4Z0Q8U1"/>
<evidence type="ECO:0000256" key="1">
    <source>
        <dbReference type="ARBA" id="ARBA00004651"/>
    </source>
</evidence>
<evidence type="ECO:0000259" key="7">
    <source>
        <dbReference type="Pfam" id="PF10035"/>
    </source>
</evidence>
<dbReference type="InterPro" id="IPR003740">
    <property type="entry name" value="YitT"/>
</dbReference>
<proteinExistence type="predicted"/>
<dbReference type="Proteomes" id="UP000297549">
    <property type="component" value="Unassembled WGS sequence"/>
</dbReference>
<name>A0A4Z0Q8U1_9BACT</name>
<dbReference type="PIRSF" id="PIRSF006483">
    <property type="entry name" value="Membrane_protein_YitT"/>
    <property type="match status" value="1"/>
</dbReference>
<feature type="transmembrane region" description="Helical" evidence="6">
    <location>
        <begin position="106"/>
        <end position="127"/>
    </location>
</feature>
<feature type="domain" description="DUF2179" evidence="7">
    <location>
        <begin position="248"/>
        <end position="307"/>
    </location>
</feature>
<dbReference type="Pfam" id="PF02588">
    <property type="entry name" value="YitT_membrane"/>
    <property type="match status" value="1"/>
</dbReference>
<dbReference type="InterPro" id="IPR015867">
    <property type="entry name" value="N-reg_PII/ATP_PRibTrfase_C"/>
</dbReference>
<keyword evidence="3 6" id="KW-0812">Transmembrane</keyword>
<evidence type="ECO:0000256" key="2">
    <source>
        <dbReference type="ARBA" id="ARBA00022475"/>
    </source>
</evidence>
<dbReference type="CDD" id="cd16380">
    <property type="entry name" value="YitT_C"/>
    <property type="match status" value="1"/>
</dbReference>
<dbReference type="PANTHER" id="PTHR33545">
    <property type="entry name" value="UPF0750 MEMBRANE PROTEIN YITT-RELATED"/>
    <property type="match status" value="1"/>
</dbReference>
<protein>
    <submittedName>
        <fullName evidence="8">YitT family protein</fullName>
    </submittedName>
</protein>
<dbReference type="PANTHER" id="PTHR33545:SF3">
    <property type="entry name" value="UPF0750 MEMBRANE PROTEIN YQFU"/>
    <property type="match status" value="1"/>
</dbReference>
<keyword evidence="4 6" id="KW-1133">Transmembrane helix</keyword>
<keyword evidence="2" id="KW-1003">Cell membrane</keyword>
<gene>
    <name evidence="8" type="ORF">E5K00_09955</name>
</gene>
<dbReference type="InterPro" id="IPR019264">
    <property type="entry name" value="DUF2179"/>
</dbReference>
<accession>A0A4Z0Q8U1</accession>
<sequence>MLLPQLIILRKLRQRLPPSMTSVPAPGPQPANLTEKIKNFGLIVLGILCAGMGLKGFLLSSHFIDGGVTGISMLISASLNVPLSWLLLIINLPFVVLGYRQIGLGFALKSAAAIAGLALCLVVVPYPDVTKDLLLTAVFGGVFIGAGIGLAMRGGAVLDGTEVAALLINKHTPLLKVSDVILVLNIFIFAVAAFVLGVQAALYSILTYVSASKTLDFLLNGIEQYTGVTIISAQSEAIRHAITTTLGRGVTIYQGKRGFGKRGGQDMDMDIVFTVVTRLELPQLRTEIRRIDPQAFVIQHSIDDAEGGMVKKRPFH</sequence>
<dbReference type="OrthoDB" id="265478at2"/>
<feature type="transmembrane region" description="Helical" evidence="6">
    <location>
        <begin position="133"/>
        <end position="152"/>
    </location>
</feature>
<evidence type="ECO:0000256" key="4">
    <source>
        <dbReference type="ARBA" id="ARBA00022989"/>
    </source>
</evidence>
<dbReference type="InterPro" id="IPR051461">
    <property type="entry name" value="UPF0750_membrane"/>
</dbReference>
<evidence type="ECO:0000313" key="9">
    <source>
        <dbReference type="Proteomes" id="UP000297549"/>
    </source>
</evidence>
<keyword evidence="5 6" id="KW-0472">Membrane</keyword>
<keyword evidence="9" id="KW-1185">Reference proteome</keyword>